<proteinExistence type="inferred from homology"/>
<dbReference type="InterPro" id="IPR050259">
    <property type="entry name" value="SDR"/>
</dbReference>
<name>A0A921KBA8_SPOPS</name>
<dbReference type="InterPro" id="IPR002347">
    <property type="entry name" value="SDR_fam"/>
</dbReference>
<evidence type="ECO:0000313" key="3">
    <source>
        <dbReference type="EMBL" id="HJF30460.1"/>
    </source>
</evidence>
<evidence type="ECO:0000313" key="4">
    <source>
        <dbReference type="Proteomes" id="UP000698173"/>
    </source>
</evidence>
<dbReference type="PANTHER" id="PTHR42879:SF2">
    <property type="entry name" value="3-OXOACYL-[ACYL-CARRIER-PROTEIN] REDUCTASE FABG"/>
    <property type="match status" value="1"/>
</dbReference>
<dbReference type="Pfam" id="PF13561">
    <property type="entry name" value="adh_short_C2"/>
    <property type="match status" value="1"/>
</dbReference>
<dbReference type="EMBL" id="DYWT01000024">
    <property type="protein sequence ID" value="HJF30460.1"/>
    <property type="molecule type" value="Genomic_DNA"/>
</dbReference>
<dbReference type="AlphaFoldDB" id="A0A921KBA8"/>
<dbReference type="GO" id="GO:0047936">
    <property type="term" value="F:glucose 1-dehydrogenase [NAD(P)+] activity"/>
    <property type="evidence" value="ECO:0007669"/>
    <property type="project" value="UniProtKB-EC"/>
</dbReference>
<dbReference type="Gene3D" id="3.40.50.720">
    <property type="entry name" value="NAD(P)-binding Rossmann-like Domain"/>
    <property type="match status" value="1"/>
</dbReference>
<dbReference type="PRINTS" id="PR00081">
    <property type="entry name" value="GDHRDH"/>
</dbReference>
<dbReference type="PROSITE" id="PS00061">
    <property type="entry name" value="ADH_SHORT"/>
    <property type="match status" value="1"/>
</dbReference>
<dbReference type="InterPro" id="IPR036291">
    <property type="entry name" value="NAD(P)-bd_dom_sf"/>
</dbReference>
<protein>
    <submittedName>
        <fullName evidence="3">Glucose 1-dehydrogenase</fullName>
        <ecNumber evidence="3">1.1.1.47</ecNumber>
    </submittedName>
</protein>
<evidence type="ECO:0000256" key="2">
    <source>
        <dbReference type="ARBA" id="ARBA00023002"/>
    </source>
</evidence>
<dbReference type="PRINTS" id="PR00080">
    <property type="entry name" value="SDRFAMILY"/>
</dbReference>
<comment type="similarity">
    <text evidence="1">Belongs to the short-chain dehydrogenases/reductases (SDR) family.</text>
</comment>
<reference evidence="3" key="2">
    <citation type="submission" date="2021-09" db="EMBL/GenBank/DDBJ databases">
        <authorList>
            <person name="Gilroy R."/>
        </authorList>
    </citation>
    <scope>NUCLEOTIDE SEQUENCE</scope>
    <source>
        <strain evidence="3">CHK171-7178</strain>
    </source>
</reference>
<dbReference type="GO" id="GO:0008206">
    <property type="term" value="P:bile acid metabolic process"/>
    <property type="evidence" value="ECO:0007669"/>
    <property type="project" value="UniProtKB-ARBA"/>
</dbReference>
<dbReference type="EC" id="1.1.1.47" evidence="3"/>
<keyword evidence="2 3" id="KW-0560">Oxidoreductase</keyword>
<dbReference type="Proteomes" id="UP000698173">
    <property type="component" value="Unassembled WGS sequence"/>
</dbReference>
<dbReference type="PANTHER" id="PTHR42879">
    <property type="entry name" value="3-OXOACYL-(ACYL-CARRIER-PROTEIN) REDUCTASE"/>
    <property type="match status" value="1"/>
</dbReference>
<sequence length="250" mass="26940">MKDLHSKKAIVTGAAQGLGLAMAEGLCEYGVKVCILDISPNLNQVVKNLRVKGYEVEGVYADLSRIEQVTNAFNEAIELLDGELDILVNNAGIHKPMQAVDLPVEDFQRILDVNVTAVFELCRLAGRVMQKKGKGKIINIASVLATQGGFNASAYSTSKGAVVQLTKSLSNEWAKDGINVNAIAPGYYNTELNRFILNDKERLSSLVSRIPAGRFGNPEELAGTVQFLASNKSDYINGVVIPVDGGFLGR</sequence>
<dbReference type="SUPFAM" id="SSF51735">
    <property type="entry name" value="NAD(P)-binding Rossmann-fold domains"/>
    <property type="match status" value="1"/>
</dbReference>
<dbReference type="FunFam" id="3.40.50.720:FF:000084">
    <property type="entry name" value="Short-chain dehydrogenase reductase"/>
    <property type="match status" value="1"/>
</dbReference>
<reference evidence="3" key="1">
    <citation type="journal article" date="2021" name="PeerJ">
        <title>Extensive microbial diversity within the chicken gut microbiome revealed by metagenomics and culture.</title>
        <authorList>
            <person name="Gilroy R."/>
            <person name="Ravi A."/>
            <person name="Getino M."/>
            <person name="Pursley I."/>
            <person name="Horton D.L."/>
            <person name="Alikhan N.F."/>
            <person name="Baker D."/>
            <person name="Gharbi K."/>
            <person name="Hall N."/>
            <person name="Watson M."/>
            <person name="Adriaenssens E.M."/>
            <person name="Foster-Nyarko E."/>
            <person name="Jarju S."/>
            <person name="Secka A."/>
            <person name="Antonio M."/>
            <person name="Oren A."/>
            <person name="Chaudhuri R.R."/>
            <person name="La Ragione R."/>
            <person name="Hildebrand F."/>
            <person name="Pallen M.J."/>
        </authorList>
    </citation>
    <scope>NUCLEOTIDE SEQUENCE</scope>
    <source>
        <strain evidence="3">CHK171-7178</strain>
    </source>
</reference>
<comment type="caution">
    <text evidence="3">The sequence shown here is derived from an EMBL/GenBank/DDBJ whole genome shotgun (WGS) entry which is preliminary data.</text>
</comment>
<dbReference type="InterPro" id="IPR020904">
    <property type="entry name" value="Sc_DH/Rdtase_CS"/>
</dbReference>
<organism evidence="3 4">
    <name type="scientific">Sporosarcina psychrophila</name>
    <name type="common">Bacillus psychrophilus</name>
    <dbReference type="NCBI Taxonomy" id="1476"/>
    <lineage>
        <taxon>Bacteria</taxon>
        <taxon>Bacillati</taxon>
        <taxon>Bacillota</taxon>
        <taxon>Bacilli</taxon>
        <taxon>Bacillales</taxon>
        <taxon>Caryophanaceae</taxon>
        <taxon>Sporosarcina</taxon>
    </lineage>
</organism>
<gene>
    <name evidence="3" type="ORF">K8V56_01615</name>
</gene>
<accession>A0A921KBA8</accession>
<dbReference type="NCBIfam" id="NF005559">
    <property type="entry name" value="PRK07231.1"/>
    <property type="match status" value="1"/>
</dbReference>
<evidence type="ECO:0000256" key="1">
    <source>
        <dbReference type="ARBA" id="ARBA00006484"/>
    </source>
</evidence>